<reference evidence="3 4" key="1">
    <citation type="journal article" date="2019" name="Mol. Biol. Evol.">
        <title>Blast fungal genomes show frequent chromosomal changes, gene gains and losses, and effector gene turnover.</title>
        <authorList>
            <person name="Gomez Luciano L.B."/>
            <person name="Jason Tsai I."/>
            <person name="Chuma I."/>
            <person name="Tosa Y."/>
            <person name="Chen Y.H."/>
            <person name="Li J.Y."/>
            <person name="Li M.Y."/>
            <person name="Jade Lu M.Y."/>
            <person name="Nakayashiki H."/>
            <person name="Li W.H."/>
        </authorList>
    </citation>
    <scope>NUCLEOTIDE SEQUENCE [LARGE SCALE GENOMIC DNA]</scope>
    <source>
        <strain evidence="3">MZ5-1-6</strain>
    </source>
</reference>
<evidence type="ECO:0000256" key="1">
    <source>
        <dbReference type="SAM" id="MobiDB-lite"/>
    </source>
</evidence>
<accession>A0A4P7N490</accession>
<feature type="region of interest" description="Disordered" evidence="1">
    <location>
        <begin position="89"/>
        <end position="112"/>
    </location>
</feature>
<keyword evidence="2" id="KW-0732">Signal</keyword>
<protein>
    <submittedName>
        <fullName evidence="3">Uncharacterized protein</fullName>
    </submittedName>
</protein>
<organism evidence="3 4">
    <name type="scientific">Pyricularia oryzae</name>
    <name type="common">Rice blast fungus</name>
    <name type="synonym">Magnaporthe oryzae</name>
    <dbReference type="NCBI Taxonomy" id="318829"/>
    <lineage>
        <taxon>Eukaryota</taxon>
        <taxon>Fungi</taxon>
        <taxon>Dikarya</taxon>
        <taxon>Ascomycota</taxon>
        <taxon>Pezizomycotina</taxon>
        <taxon>Sordariomycetes</taxon>
        <taxon>Sordariomycetidae</taxon>
        <taxon>Magnaporthales</taxon>
        <taxon>Pyriculariaceae</taxon>
        <taxon>Pyricularia</taxon>
    </lineage>
</organism>
<proteinExistence type="predicted"/>
<evidence type="ECO:0000313" key="3">
    <source>
        <dbReference type="EMBL" id="QBZ57289.1"/>
    </source>
</evidence>
<sequence length="112" mass="12230">MHLSSLFAISSAITTAMAGWPLTADCNIYPKIGDKSVGWGSGFMGSVAHVRIEKVDYAVALWKRVCKAVKLEELPPGVELFAEPNTLRRNPQPVQRRGLVGREPLGGLELQE</sequence>
<dbReference type="AlphaFoldDB" id="A0A4P7N490"/>
<name>A0A4P7N490_PYROR</name>
<evidence type="ECO:0000256" key="2">
    <source>
        <dbReference type="SAM" id="SignalP"/>
    </source>
</evidence>
<gene>
    <name evidence="3" type="ORF">PoMZ_02213</name>
</gene>
<feature type="signal peptide" evidence="2">
    <location>
        <begin position="1"/>
        <end position="18"/>
    </location>
</feature>
<dbReference type="Proteomes" id="UP000294847">
    <property type="component" value="Chromosome 2"/>
</dbReference>
<dbReference type="EMBL" id="CP034205">
    <property type="protein sequence ID" value="QBZ57289.1"/>
    <property type="molecule type" value="Genomic_DNA"/>
</dbReference>
<evidence type="ECO:0000313" key="4">
    <source>
        <dbReference type="Proteomes" id="UP000294847"/>
    </source>
</evidence>
<dbReference type="VEuPathDB" id="FungiDB:M_BR32_EuGene_00066181"/>
<feature type="chain" id="PRO_5020838615" evidence="2">
    <location>
        <begin position="19"/>
        <end position="112"/>
    </location>
</feature>